<evidence type="ECO:0000313" key="2">
    <source>
        <dbReference type="EMBL" id="MBD3934138.1"/>
    </source>
</evidence>
<evidence type="ECO:0000313" key="3">
    <source>
        <dbReference type="Proteomes" id="UP000632289"/>
    </source>
</evidence>
<organism evidence="2 3">
    <name type="scientific">Streptomyces chumphonensis</name>
    <dbReference type="NCBI Taxonomy" id="1214925"/>
    <lineage>
        <taxon>Bacteria</taxon>
        <taxon>Bacillati</taxon>
        <taxon>Actinomycetota</taxon>
        <taxon>Actinomycetes</taxon>
        <taxon>Kitasatosporales</taxon>
        <taxon>Streptomycetaceae</taxon>
        <taxon>Streptomyces</taxon>
    </lineage>
</organism>
<feature type="compositionally biased region" description="Low complexity" evidence="1">
    <location>
        <begin position="193"/>
        <end position="212"/>
    </location>
</feature>
<feature type="region of interest" description="Disordered" evidence="1">
    <location>
        <begin position="1"/>
        <end position="24"/>
    </location>
</feature>
<accession>A0A927ICL5</accession>
<evidence type="ECO:0000256" key="1">
    <source>
        <dbReference type="SAM" id="MobiDB-lite"/>
    </source>
</evidence>
<sequence>MQRDDTPARGGSTGPRHAAPRRSLLTKVQAPAGRAIALAAMPSALLFGMGLTPKIALADEPGNPFAPGPCVTQPEDPAEEKDGTPPQEEPADQEPGTGPEPERDDATDTPQEPEAPEPEEPSRPEEPAAPEPERPAEPEPEKPAEPEPDNPWDPLGVGDALKDLFGLGEEPERATAERADAEPGTSSPEDGTPSQEEPAESAPEPAGKPGSAAEEEAAERAEREIRDAAEKAGADVEELPEASPDEESEGAEDAAGAVEAGQESPAPGGKEPFPCPTHDPEALADAELEPGLPLLPDEPWLLESSKLVLRELDYHGIVEVRTAGGAIKKVLKFTSESVDIGDLHQRVTGALGGTTHVEAERGSTSTIRNGTVTMYTEELKGNLFGLIPVTFSPDTPPPLNVPYAVFTDVNVKQAGQFGGTLTIPGMNQYHD</sequence>
<feature type="compositionally biased region" description="Basic and acidic residues" evidence="1">
    <location>
        <begin position="170"/>
        <end position="181"/>
    </location>
</feature>
<comment type="caution">
    <text evidence="2">The sequence shown here is derived from an EMBL/GenBank/DDBJ whole genome shotgun (WGS) entry which is preliminary data.</text>
</comment>
<dbReference type="RefSeq" id="WP_191211435.1">
    <property type="nucleotide sequence ID" value="NZ_BAABKL010000041.1"/>
</dbReference>
<proteinExistence type="predicted"/>
<feature type="compositionally biased region" description="Basic and acidic residues" evidence="1">
    <location>
        <begin position="120"/>
        <end position="145"/>
    </location>
</feature>
<feature type="compositionally biased region" description="Acidic residues" evidence="1">
    <location>
        <begin position="235"/>
        <end position="252"/>
    </location>
</feature>
<gene>
    <name evidence="2" type="ORF">IF129_21575</name>
</gene>
<dbReference type="Proteomes" id="UP000632289">
    <property type="component" value="Unassembled WGS sequence"/>
</dbReference>
<name>A0A927ICL5_9ACTN</name>
<protein>
    <recommendedName>
        <fullName evidence="4">Hydrogenase expression protein HypF</fullName>
    </recommendedName>
</protein>
<dbReference type="AlphaFoldDB" id="A0A927ICL5"/>
<feature type="region of interest" description="Disordered" evidence="1">
    <location>
        <begin position="55"/>
        <end position="281"/>
    </location>
</feature>
<reference evidence="2" key="1">
    <citation type="submission" date="2020-09" db="EMBL/GenBank/DDBJ databases">
        <title>Secondary metabolite and genome analysis of marine Streptomyces chumphonensis KK1-2T.</title>
        <authorList>
            <person name="Phongsopitanun W."/>
            <person name="Kanchanasin P."/>
            <person name="Pittayakhajonwut P."/>
            <person name="Suwanborirux K."/>
            <person name="Tanasupawat S."/>
        </authorList>
    </citation>
    <scope>NUCLEOTIDE SEQUENCE</scope>
    <source>
        <strain evidence="2">KK1-2</strain>
    </source>
</reference>
<dbReference type="EMBL" id="JACXYU010000014">
    <property type="protein sequence ID" value="MBD3934138.1"/>
    <property type="molecule type" value="Genomic_DNA"/>
</dbReference>
<feature type="compositionally biased region" description="Basic and acidic residues" evidence="1">
    <location>
        <begin position="218"/>
        <end position="234"/>
    </location>
</feature>
<evidence type="ECO:0008006" key="4">
    <source>
        <dbReference type="Google" id="ProtNLM"/>
    </source>
</evidence>
<keyword evidence="3" id="KW-1185">Reference proteome</keyword>